<keyword evidence="2" id="KW-1185">Reference proteome</keyword>
<reference evidence="2" key="1">
    <citation type="journal article" date="2019" name="Int. J. Syst. Evol. Microbiol.">
        <title>The Global Catalogue of Microorganisms (GCM) 10K type strain sequencing project: providing services to taxonomists for standard genome sequencing and annotation.</title>
        <authorList>
            <consortium name="The Broad Institute Genomics Platform"/>
            <consortium name="The Broad Institute Genome Sequencing Center for Infectious Disease"/>
            <person name="Wu L."/>
            <person name="Ma J."/>
        </authorList>
    </citation>
    <scope>NUCLEOTIDE SEQUENCE [LARGE SCALE GENOMIC DNA]</scope>
    <source>
        <strain evidence="2">KCTC 52473</strain>
    </source>
</reference>
<organism evidence="1 2">
    <name type="scientific">Agaribacter flavus</name>
    <dbReference type="NCBI Taxonomy" id="1902781"/>
    <lineage>
        <taxon>Bacteria</taxon>
        <taxon>Pseudomonadati</taxon>
        <taxon>Pseudomonadota</taxon>
        <taxon>Gammaproteobacteria</taxon>
        <taxon>Alteromonadales</taxon>
        <taxon>Alteromonadaceae</taxon>
        <taxon>Agaribacter</taxon>
    </lineage>
</organism>
<comment type="caution">
    <text evidence="1">The sequence shown here is derived from an EMBL/GenBank/DDBJ whole genome shotgun (WGS) entry which is preliminary data.</text>
</comment>
<gene>
    <name evidence="1" type="ORF">ACFOHL_00085</name>
</gene>
<dbReference type="RefSeq" id="WP_376918158.1">
    <property type="nucleotide sequence ID" value="NZ_JBHRSW010000002.1"/>
</dbReference>
<name>A0ABV7FJK8_9ALTE</name>
<evidence type="ECO:0000313" key="1">
    <source>
        <dbReference type="EMBL" id="MFC3120013.1"/>
    </source>
</evidence>
<sequence>MTLTVDAYLTTAIDFGYASATFDGYNNSSLGIEALFSSNRVSSLKFLAELSIGGTDVRQTSDENNQFWLGVHYLYSW</sequence>
<accession>A0ABV7FJK8</accession>
<proteinExistence type="predicted"/>
<dbReference type="EMBL" id="JBHRSW010000002">
    <property type="protein sequence ID" value="MFC3120013.1"/>
    <property type="molecule type" value="Genomic_DNA"/>
</dbReference>
<protein>
    <submittedName>
        <fullName evidence="1">Uncharacterized protein</fullName>
    </submittedName>
</protein>
<dbReference type="Proteomes" id="UP001595478">
    <property type="component" value="Unassembled WGS sequence"/>
</dbReference>
<evidence type="ECO:0000313" key="2">
    <source>
        <dbReference type="Proteomes" id="UP001595478"/>
    </source>
</evidence>